<dbReference type="SMART" id="SM00220">
    <property type="entry name" value="S_TKc"/>
    <property type="match status" value="1"/>
</dbReference>
<dbReference type="InterPro" id="IPR011009">
    <property type="entry name" value="Kinase-like_dom_sf"/>
</dbReference>
<feature type="domain" description="Protein kinase" evidence="7">
    <location>
        <begin position="24"/>
        <end position="387"/>
    </location>
</feature>
<feature type="compositionally biased region" description="Low complexity" evidence="6">
    <location>
        <begin position="144"/>
        <end position="166"/>
    </location>
</feature>
<feature type="binding site" evidence="5">
    <location>
        <position position="53"/>
    </location>
    <ligand>
        <name>ATP</name>
        <dbReference type="ChEBI" id="CHEBI:30616"/>
    </ligand>
</feature>
<feature type="region of interest" description="Disordered" evidence="6">
    <location>
        <begin position="63"/>
        <end position="103"/>
    </location>
</feature>
<evidence type="ECO:0000256" key="1">
    <source>
        <dbReference type="ARBA" id="ARBA00022679"/>
    </source>
</evidence>
<organism evidence="8 9">
    <name type="scientific">Novymonas esmeraldas</name>
    <dbReference type="NCBI Taxonomy" id="1808958"/>
    <lineage>
        <taxon>Eukaryota</taxon>
        <taxon>Discoba</taxon>
        <taxon>Euglenozoa</taxon>
        <taxon>Kinetoplastea</taxon>
        <taxon>Metakinetoplastina</taxon>
        <taxon>Trypanosomatida</taxon>
        <taxon>Trypanosomatidae</taxon>
        <taxon>Novymonas</taxon>
    </lineage>
</organism>
<dbReference type="Gene3D" id="3.30.200.20">
    <property type="entry name" value="Phosphorylase Kinase, domain 1"/>
    <property type="match status" value="1"/>
</dbReference>
<proteinExistence type="predicted"/>
<dbReference type="EMBL" id="JAECZO010000003">
    <property type="protein sequence ID" value="KAK7200122.1"/>
    <property type="molecule type" value="Genomic_DNA"/>
</dbReference>
<name>A0AAW0F2N6_9TRYP</name>
<dbReference type="AlphaFoldDB" id="A0AAW0F2N6"/>
<keyword evidence="1" id="KW-0808">Transferase</keyword>
<dbReference type="GO" id="GO:0000407">
    <property type="term" value="C:phagophore assembly site"/>
    <property type="evidence" value="ECO:0007669"/>
    <property type="project" value="TreeGrafter"/>
</dbReference>
<gene>
    <name evidence="8" type="ORF">NESM_000062200</name>
</gene>
<keyword evidence="9" id="KW-1185">Reference proteome</keyword>
<dbReference type="PANTHER" id="PTHR24348:SF22">
    <property type="entry name" value="NON-SPECIFIC SERINE_THREONINE PROTEIN KINASE"/>
    <property type="match status" value="1"/>
</dbReference>
<feature type="region of interest" description="Disordered" evidence="6">
    <location>
        <begin position="254"/>
        <end position="285"/>
    </location>
</feature>
<evidence type="ECO:0000256" key="6">
    <source>
        <dbReference type="SAM" id="MobiDB-lite"/>
    </source>
</evidence>
<evidence type="ECO:0000256" key="3">
    <source>
        <dbReference type="ARBA" id="ARBA00022777"/>
    </source>
</evidence>
<dbReference type="InterPro" id="IPR017441">
    <property type="entry name" value="Protein_kinase_ATP_BS"/>
</dbReference>
<dbReference type="InterPro" id="IPR000719">
    <property type="entry name" value="Prot_kinase_dom"/>
</dbReference>
<dbReference type="GO" id="GO:0005776">
    <property type="term" value="C:autophagosome"/>
    <property type="evidence" value="ECO:0007669"/>
    <property type="project" value="TreeGrafter"/>
</dbReference>
<evidence type="ECO:0000256" key="2">
    <source>
        <dbReference type="ARBA" id="ARBA00022741"/>
    </source>
</evidence>
<dbReference type="Gene3D" id="1.10.510.10">
    <property type="entry name" value="Transferase(Phosphotransferase) domain 1"/>
    <property type="match status" value="1"/>
</dbReference>
<feature type="region of interest" description="Disordered" evidence="6">
    <location>
        <begin position="397"/>
        <end position="424"/>
    </location>
</feature>
<dbReference type="GO" id="GO:0005829">
    <property type="term" value="C:cytosol"/>
    <property type="evidence" value="ECO:0007669"/>
    <property type="project" value="TreeGrafter"/>
</dbReference>
<evidence type="ECO:0000259" key="7">
    <source>
        <dbReference type="PROSITE" id="PS50011"/>
    </source>
</evidence>
<evidence type="ECO:0000313" key="9">
    <source>
        <dbReference type="Proteomes" id="UP001430356"/>
    </source>
</evidence>
<dbReference type="Pfam" id="PF00069">
    <property type="entry name" value="Pkinase"/>
    <property type="match status" value="1"/>
</dbReference>
<feature type="region of interest" description="Disordered" evidence="6">
    <location>
        <begin position="783"/>
        <end position="834"/>
    </location>
</feature>
<keyword evidence="4 5" id="KW-0067">ATP-binding</keyword>
<dbReference type="SUPFAM" id="SSF56112">
    <property type="entry name" value="Protein kinase-like (PK-like)"/>
    <property type="match status" value="1"/>
</dbReference>
<dbReference type="PROSITE" id="PS00107">
    <property type="entry name" value="PROTEIN_KINASE_ATP"/>
    <property type="match status" value="1"/>
</dbReference>
<dbReference type="PANTHER" id="PTHR24348">
    <property type="entry name" value="SERINE/THREONINE-PROTEIN KINASE UNC-51-RELATED"/>
    <property type="match status" value="1"/>
</dbReference>
<keyword evidence="3 8" id="KW-0418">Kinase</keyword>
<sequence length="930" mass="96927">MEHTSTPGDRRSDVRLGKNSDVTYKKSDVIGRGQFGTVYRGVVPATGTVVAIKLLQNVRSVATSTSEHSGQLSGEGGGGGGGDGDRAAASSSATAPPARSRPPGFPLELEILCDVRADNCPNIVRVLSMWSRTLKTSRAGADSAATTTAAVRTTMAPPSASSSAPSHDGEPSRIFVMVTEYCEGGDLQRVMQARASPLPTHVARSFTYQLCNALFVLRRRRIVHRDIKPANLLLTSADLETATLKVADFGMAKAAPAPRSRRTDPASTAGDGKAEAAEANSNPSPLFYSEMGTPMYMSPERLALQPYGYKADVYSAGMVLLEMMRGSCVQVKWESQLRTEVPLTIWRELRQYAPDRVPPWLDLVQRMTAADPAQRCSVEDALRHAWFLPDAGPPLPPLTFALPEKPHGDGGERSAGAAAAAAVHHHVDPEPLASGAAATTAAATATATAAAAEAAAVAPSSSSSCVVGAGAAAARPSPPPQQQQQHGETRSAGDSGWAVLGVCAGVDPALNIAHGTLIGAPKPAAATAELANPSASAVLALPPGCGPHIITNAVRAFVDVAYLYVLQDELEAVPGLTLVAYLKELLQNGYAAFLTCLESLGCCWRQTSPMRNCAFGGHRLVVRDVEPLYAVWRQLTARVQSAQAAYTARLPARAHKSAAAWLLRLGPTATLHGSAEDEDEPAAAVEEGDVVDISLTPSEPDVRPLVPGRDVAGLECVDGGADIGGASPAVDRLRASSVCVRAEQLIFSKALECIESETLSMLLATAATPSRIAGSGDLDTMDCVEEEEAEEESRTAAAAMRANQLRSTPSPAPSPSPSPPPPPSPPASPCGDRLPPHRGVALLRVLLRRAVLSLAEAGLRVKGPLPTTTTTSPSMSADAVAQHVVVVQVPIFGTLSRADLQVVETLLHAATRVFSSSCSGGSTVAASPIT</sequence>
<dbReference type="GO" id="GO:0000045">
    <property type="term" value="P:autophagosome assembly"/>
    <property type="evidence" value="ECO:0007669"/>
    <property type="project" value="TreeGrafter"/>
</dbReference>
<reference evidence="8 9" key="1">
    <citation type="journal article" date="2021" name="MBio">
        <title>A New Model Trypanosomatid, Novymonas esmeraldas: Genomic Perception of Its 'Candidatus Pandoraea novymonadis' Endosymbiont.</title>
        <authorList>
            <person name="Zakharova A."/>
            <person name="Saura A."/>
            <person name="Butenko A."/>
            <person name="Podesvova L."/>
            <person name="Warmusova S."/>
            <person name="Kostygov A.Y."/>
            <person name="Nenarokova A."/>
            <person name="Lukes J."/>
            <person name="Opperdoes F.R."/>
            <person name="Yurchenko V."/>
        </authorList>
    </citation>
    <scope>NUCLEOTIDE SEQUENCE [LARGE SCALE GENOMIC DNA]</scope>
    <source>
        <strain evidence="8 9">E262AT.01</strain>
    </source>
</reference>
<dbReference type="InterPro" id="IPR045269">
    <property type="entry name" value="Atg1-like"/>
</dbReference>
<protein>
    <submittedName>
        <fullName evidence="8">Protein kinase domain/Protein tyrosine kinase</fullName>
    </submittedName>
</protein>
<dbReference type="GO" id="GO:0004674">
    <property type="term" value="F:protein serine/threonine kinase activity"/>
    <property type="evidence" value="ECO:0007669"/>
    <property type="project" value="InterPro"/>
</dbReference>
<evidence type="ECO:0000313" key="8">
    <source>
        <dbReference type="EMBL" id="KAK7200122.1"/>
    </source>
</evidence>
<dbReference type="InterPro" id="IPR008271">
    <property type="entry name" value="Ser/Thr_kinase_AS"/>
</dbReference>
<dbReference type="GO" id="GO:0016020">
    <property type="term" value="C:membrane"/>
    <property type="evidence" value="ECO:0007669"/>
    <property type="project" value="TreeGrafter"/>
</dbReference>
<feature type="region of interest" description="Disordered" evidence="6">
    <location>
        <begin position="144"/>
        <end position="170"/>
    </location>
</feature>
<feature type="compositionally biased region" description="Gly residues" evidence="6">
    <location>
        <begin position="73"/>
        <end position="82"/>
    </location>
</feature>
<evidence type="ECO:0000256" key="5">
    <source>
        <dbReference type="PROSITE-ProRule" id="PRU10141"/>
    </source>
</evidence>
<feature type="region of interest" description="Disordered" evidence="6">
    <location>
        <begin position="470"/>
        <end position="493"/>
    </location>
</feature>
<feature type="compositionally biased region" description="Low complexity" evidence="6">
    <location>
        <begin position="87"/>
        <end position="98"/>
    </location>
</feature>
<comment type="caution">
    <text evidence="8">The sequence shown here is derived from an EMBL/GenBank/DDBJ whole genome shotgun (WGS) entry which is preliminary data.</text>
</comment>
<feature type="compositionally biased region" description="Pro residues" evidence="6">
    <location>
        <begin position="810"/>
        <end position="828"/>
    </location>
</feature>
<accession>A0AAW0F2N6</accession>
<dbReference type="Proteomes" id="UP001430356">
    <property type="component" value="Unassembled WGS sequence"/>
</dbReference>
<dbReference type="CDD" id="cd14014">
    <property type="entry name" value="STKc_PknB_like"/>
    <property type="match status" value="1"/>
</dbReference>
<dbReference type="PROSITE" id="PS00108">
    <property type="entry name" value="PROTEIN_KINASE_ST"/>
    <property type="match status" value="1"/>
</dbReference>
<evidence type="ECO:0000256" key="4">
    <source>
        <dbReference type="ARBA" id="ARBA00022840"/>
    </source>
</evidence>
<keyword evidence="2 5" id="KW-0547">Nucleotide-binding</keyword>
<dbReference type="PROSITE" id="PS50011">
    <property type="entry name" value="PROTEIN_KINASE_DOM"/>
    <property type="match status" value="1"/>
</dbReference>
<dbReference type="GO" id="GO:0005524">
    <property type="term" value="F:ATP binding"/>
    <property type="evidence" value="ECO:0007669"/>
    <property type="project" value="UniProtKB-UniRule"/>
</dbReference>
<dbReference type="GO" id="GO:0010506">
    <property type="term" value="P:regulation of autophagy"/>
    <property type="evidence" value="ECO:0007669"/>
    <property type="project" value="InterPro"/>
</dbReference>